<protein>
    <submittedName>
        <fullName evidence="1">Per os infectivity factor 1</fullName>
    </submittedName>
</protein>
<proteinExistence type="predicted"/>
<dbReference type="InterPro" id="IPR007784">
    <property type="entry name" value="PIR"/>
</dbReference>
<sequence>MILLLVAVGIVCFLLVLVHVANIKLYTDIEKFDKITLYDPSMTPRLDPPLEIILNPNNVSCHKNLTPCSTNAECTVCSESLAMCQEFMEDVILQLSDKDDTELTTIKAGSRLCLALDNRRARSCNPTTGTWILREINNNLSLLCHCDRPGVVTQLNMYDDCTFPVGCQPNGMIVDIYTSPIMCVCDNGYVPELSETNTPYCRPLVMRDVMLSLDFYHRPPCRDGFLPAQHPAFDVTYFRQIGANVCLPDPCSYDPLTNERHNGRVLYIEDKGLVMCQCSAEESLYPVYSSGSMLNAQYTEFDWVIANACVKPLKVDRRSVRTDLKVFWARNSLKSDADIVFQVNIEDVHEPYRVLLHRRLTPHPVISNLYTSFVLKFQLCSALISETLHSDERDVYQGYWHMNFLRTNVNTCPLPGEGECRNPTQCGNVTCSYNPCISNVVGTGYANRCYFFKATRNFEDLGRIDQICVWNSPSHYDRVPVTFYINALGTTDLGYGAVNDLRTFRFVATSDTVSGQWYNALNQLLATYPLYRS</sequence>
<organism evidence="1">
    <name type="scientific">Adoxophyes orana granulovirus</name>
    <name type="common">AoGV</name>
    <dbReference type="NCBI Taxonomy" id="170617"/>
    <lineage>
        <taxon>Viruses</taxon>
        <taxon>Viruses incertae sedis</taxon>
        <taxon>Naldaviricetes</taxon>
        <taxon>Lefavirales</taxon>
        <taxon>Baculoviridae</taxon>
        <taxon>Betabaculovirus</taxon>
        <taxon>Betabaculovirus adoranae</taxon>
    </lineage>
</organism>
<accession>A0A0A7UYB8</accession>
<organismHost>
    <name type="scientific">Adoxophyes</name>
    <dbReference type="NCBI Taxonomy" id="85584"/>
</organismHost>
<reference evidence="1" key="1">
    <citation type="journal article" date="2015" name="J. Gen. Virol.">
        <title>Isolation of an Adoxophyes orana granulovirus (AdorGV) occlusion body morphology mutant: biological activity, genome sequence and relationship to other isolates of AdorGV.</title>
        <authorList>
            <person name="Nakai M."/>
            <person name="Harrison R.L."/>
            <person name="Uchida H."/>
            <person name="Ukuda R."/>
            <person name="Hikihara S."/>
            <person name="Ishii K."/>
            <person name="Kunimi Y."/>
        </authorList>
    </citation>
    <scope>NUCLEOTIDE SEQUENCE</scope>
    <source>
        <strain evidence="1">Miyazaki</strain>
    </source>
</reference>
<dbReference type="EMBL" id="KM226332">
    <property type="protein sequence ID" value="AJA91702.1"/>
    <property type="molecule type" value="Genomic_DNA"/>
</dbReference>
<name>A0A0A7UYB8_GVAO</name>
<evidence type="ECO:0000313" key="1">
    <source>
        <dbReference type="EMBL" id="AJA91702.1"/>
    </source>
</evidence>
<dbReference type="Pfam" id="PF05092">
    <property type="entry name" value="PIF"/>
    <property type="match status" value="1"/>
</dbReference>